<dbReference type="RefSeq" id="WP_014403523.1">
    <property type="nucleotide sequence ID" value="NC_017033.1"/>
</dbReference>
<keyword evidence="3" id="KW-1003">Cell membrane</keyword>
<dbReference type="KEGG" id="fau:Fraau_2138"/>
<dbReference type="InterPro" id="IPR020846">
    <property type="entry name" value="MFS_dom"/>
</dbReference>
<feature type="transmembrane region" description="Helical" evidence="7">
    <location>
        <begin position="76"/>
        <end position="99"/>
    </location>
</feature>
<dbReference type="EMBL" id="CP003350">
    <property type="protein sequence ID" value="AFC86520.1"/>
    <property type="molecule type" value="Genomic_DNA"/>
</dbReference>
<dbReference type="PANTHER" id="PTHR42718">
    <property type="entry name" value="MAJOR FACILITATOR SUPERFAMILY MULTIDRUG TRANSPORTER MFSC"/>
    <property type="match status" value="1"/>
</dbReference>
<comment type="subcellular location">
    <subcellularLocation>
        <location evidence="1">Cell membrane</location>
        <topology evidence="1">Multi-pass membrane protein</topology>
    </subcellularLocation>
</comment>
<dbReference type="GO" id="GO:0005886">
    <property type="term" value="C:plasma membrane"/>
    <property type="evidence" value="ECO:0007669"/>
    <property type="project" value="UniProtKB-SubCell"/>
</dbReference>
<accession>H8L444</accession>
<evidence type="ECO:0000256" key="6">
    <source>
        <dbReference type="ARBA" id="ARBA00023136"/>
    </source>
</evidence>
<keyword evidence="6 7" id="KW-0472">Membrane</keyword>
<proteinExistence type="predicted"/>
<evidence type="ECO:0000259" key="8">
    <source>
        <dbReference type="PROSITE" id="PS50850"/>
    </source>
</evidence>
<evidence type="ECO:0000313" key="10">
    <source>
        <dbReference type="Proteomes" id="UP000005234"/>
    </source>
</evidence>
<feature type="transmembrane region" description="Helical" evidence="7">
    <location>
        <begin position="105"/>
        <end position="122"/>
    </location>
</feature>
<dbReference type="GO" id="GO:0022857">
    <property type="term" value="F:transmembrane transporter activity"/>
    <property type="evidence" value="ECO:0007669"/>
    <property type="project" value="InterPro"/>
</dbReference>
<dbReference type="AlphaFoldDB" id="H8L444"/>
<sequence>MKSGVSRTVLALLVAGTYFMENLDATIIMPAIPAMAASFGVAPVDLNVGVSAYLLTLGVFIPVSGWAAQRFGPRRIFALAIAVFTVASLLCGLATGLWSFVLARVMQGMGGAMMVPVGRLLVLRETPKEGLVKAIAILTWPALIAPVLGPPLGGLIAGHGDWRWNFLLNLPLGAIALGLALRWVPRLQPEGGRRFDWPGFLMCGGGLLCLMLAGEWLSRQGASMPSVMSLLALGVILLALAWRHLGRTSAPVFELAALRIPTFATALVGGSLFRMSIGAIPFLVPLMLQLGFGYRPESAGMVLMAVFAGNLLMKPMTTPVMRRWGFRPVLLGNGLLNGLLIAVCALFTAATPLWLICAVLFFGGMARSMQFTALNSIAFADVEKPAMTAANTLFSTVFQLAMGLGVALGGMGWRLGSALTSGSHSVAAFHIAFLVVAGVSLLGVVDSLWLRPGAGEQVIKGRRQPAATRAVRGSRG</sequence>
<feature type="transmembrane region" description="Helical" evidence="7">
    <location>
        <begin position="334"/>
        <end position="362"/>
    </location>
</feature>
<feature type="transmembrane region" description="Helical" evidence="7">
    <location>
        <begin position="197"/>
        <end position="217"/>
    </location>
</feature>
<evidence type="ECO:0000256" key="5">
    <source>
        <dbReference type="ARBA" id="ARBA00022989"/>
    </source>
</evidence>
<name>H8L444_FRAAD</name>
<keyword evidence="2" id="KW-0813">Transport</keyword>
<feature type="transmembrane region" description="Helical" evidence="7">
    <location>
        <begin position="223"/>
        <end position="242"/>
    </location>
</feature>
<dbReference type="Gene3D" id="1.20.1720.10">
    <property type="entry name" value="Multidrug resistance protein D"/>
    <property type="match status" value="1"/>
</dbReference>
<evidence type="ECO:0000256" key="4">
    <source>
        <dbReference type="ARBA" id="ARBA00022692"/>
    </source>
</evidence>
<feature type="transmembrane region" description="Helical" evidence="7">
    <location>
        <begin position="393"/>
        <end position="413"/>
    </location>
</feature>
<evidence type="ECO:0000256" key="7">
    <source>
        <dbReference type="SAM" id="Phobius"/>
    </source>
</evidence>
<keyword evidence="5 7" id="KW-1133">Transmembrane helix</keyword>
<dbReference type="OrthoDB" id="9812221at2"/>
<dbReference type="STRING" id="767434.Fraau_2138"/>
<dbReference type="PROSITE" id="PS50850">
    <property type="entry name" value="MFS"/>
    <property type="match status" value="1"/>
</dbReference>
<reference evidence="9" key="1">
    <citation type="submission" date="2012-02" db="EMBL/GenBank/DDBJ databases">
        <title>The complete genome of Frateuria aurantia DSM 6220.</title>
        <authorList>
            <consortium name="US DOE Joint Genome Institute (JGI-PGF)"/>
            <person name="Lucas S."/>
            <person name="Copeland A."/>
            <person name="Lapidus A."/>
            <person name="Glavina del Rio T."/>
            <person name="Dalin E."/>
            <person name="Tice H."/>
            <person name="Bruce D."/>
            <person name="Goodwin L."/>
            <person name="Pitluck S."/>
            <person name="Peters L."/>
            <person name="Ovchinnikova G."/>
            <person name="Teshima H."/>
            <person name="Kyrpides N."/>
            <person name="Mavromatis K."/>
            <person name="Ivanova N."/>
            <person name="Brettin T."/>
            <person name="Detter J.C."/>
            <person name="Han C."/>
            <person name="Larimer F."/>
            <person name="Land M."/>
            <person name="Hauser L."/>
            <person name="Markowitz V."/>
            <person name="Cheng J.-F."/>
            <person name="Hugenholtz P."/>
            <person name="Woyke T."/>
            <person name="Wu D."/>
            <person name="Brambilla E."/>
            <person name="Klenk H.-P."/>
            <person name="Eisen J.A."/>
        </authorList>
    </citation>
    <scope>NUCLEOTIDE SEQUENCE</scope>
    <source>
        <strain evidence="9">DSM 6220</strain>
    </source>
</reference>
<keyword evidence="10" id="KW-1185">Reference proteome</keyword>
<feature type="transmembrane region" description="Helical" evidence="7">
    <location>
        <begin position="425"/>
        <end position="445"/>
    </location>
</feature>
<dbReference type="InterPro" id="IPR036259">
    <property type="entry name" value="MFS_trans_sf"/>
</dbReference>
<dbReference type="Gene3D" id="1.20.1250.20">
    <property type="entry name" value="MFS general substrate transporter like domains"/>
    <property type="match status" value="1"/>
</dbReference>
<feature type="transmembrane region" description="Helical" evidence="7">
    <location>
        <begin position="134"/>
        <end position="158"/>
    </location>
</feature>
<evidence type="ECO:0000256" key="3">
    <source>
        <dbReference type="ARBA" id="ARBA00022475"/>
    </source>
</evidence>
<dbReference type="Pfam" id="PF07690">
    <property type="entry name" value="MFS_1"/>
    <property type="match status" value="2"/>
</dbReference>
<feature type="transmembrane region" description="Helical" evidence="7">
    <location>
        <begin position="164"/>
        <end position="185"/>
    </location>
</feature>
<dbReference type="Proteomes" id="UP000005234">
    <property type="component" value="Chromosome"/>
</dbReference>
<evidence type="ECO:0000256" key="2">
    <source>
        <dbReference type="ARBA" id="ARBA00022448"/>
    </source>
</evidence>
<dbReference type="PANTHER" id="PTHR42718:SF46">
    <property type="entry name" value="BLR6921 PROTEIN"/>
    <property type="match status" value="1"/>
</dbReference>
<feature type="transmembrane region" description="Helical" evidence="7">
    <location>
        <begin position="263"/>
        <end position="288"/>
    </location>
</feature>
<dbReference type="HOGENOM" id="CLU_000960_28_0_6"/>
<feature type="transmembrane region" description="Helical" evidence="7">
    <location>
        <begin position="46"/>
        <end position="64"/>
    </location>
</feature>
<feature type="domain" description="Major facilitator superfamily (MFS) profile" evidence="8">
    <location>
        <begin position="10"/>
        <end position="455"/>
    </location>
</feature>
<organism evidence="9 10">
    <name type="scientific">Frateuria aurantia (strain ATCC 33424 / DSM 6220 / KCTC 2777 / LMG 1558 / NBRC 3245 / NCIMB 13370)</name>
    <name type="common">Acetobacter aurantius</name>
    <dbReference type="NCBI Taxonomy" id="767434"/>
    <lineage>
        <taxon>Bacteria</taxon>
        <taxon>Pseudomonadati</taxon>
        <taxon>Pseudomonadota</taxon>
        <taxon>Gammaproteobacteria</taxon>
        <taxon>Lysobacterales</taxon>
        <taxon>Rhodanobacteraceae</taxon>
        <taxon>Frateuria</taxon>
    </lineage>
</organism>
<keyword evidence="4 7" id="KW-0812">Transmembrane</keyword>
<dbReference type="InterPro" id="IPR011701">
    <property type="entry name" value="MFS"/>
</dbReference>
<evidence type="ECO:0000313" key="9">
    <source>
        <dbReference type="EMBL" id="AFC86520.1"/>
    </source>
</evidence>
<protein>
    <submittedName>
        <fullName evidence="9">Arabinose efflux permease family protein</fullName>
    </submittedName>
</protein>
<dbReference type="SUPFAM" id="SSF103473">
    <property type="entry name" value="MFS general substrate transporter"/>
    <property type="match status" value="1"/>
</dbReference>
<evidence type="ECO:0000256" key="1">
    <source>
        <dbReference type="ARBA" id="ARBA00004651"/>
    </source>
</evidence>
<dbReference type="eggNOG" id="COG2814">
    <property type="taxonomic scope" value="Bacteria"/>
</dbReference>
<gene>
    <name evidence="9" type="ordered locus">Fraau_2138</name>
</gene>